<evidence type="ECO:0000256" key="12">
    <source>
        <dbReference type="ARBA" id="ARBA00039702"/>
    </source>
</evidence>
<evidence type="ECO:0000256" key="1">
    <source>
        <dbReference type="ARBA" id="ARBA00004651"/>
    </source>
</evidence>
<feature type="transmembrane region" description="Helical" evidence="14">
    <location>
        <begin position="16"/>
        <end position="37"/>
    </location>
</feature>
<keyword evidence="9 14" id="KW-0472">Membrane</keyword>
<comment type="function">
    <text evidence="10">The phosphoenolpyruvate-dependent sugar phosphotransferase system (sugar PTS), a major carbohydrate active transport system, catalyzes the phosphorylation of incoming sugar substrates concomitantly with their translocation across the cell membrane. The enzyme II UlaABC PTS system is involved in ascorbate transport.</text>
</comment>
<evidence type="ECO:0000256" key="8">
    <source>
        <dbReference type="ARBA" id="ARBA00022989"/>
    </source>
</evidence>
<evidence type="ECO:0000256" key="11">
    <source>
        <dbReference type="ARBA" id="ARBA00038218"/>
    </source>
</evidence>
<evidence type="ECO:0000313" key="16">
    <source>
        <dbReference type="Proteomes" id="UP000035661"/>
    </source>
</evidence>
<dbReference type="Pfam" id="PF03611">
    <property type="entry name" value="EIIC-GAT"/>
    <property type="match status" value="1"/>
</dbReference>
<reference evidence="15 16" key="1">
    <citation type="journal article" date="2015" name="Genome Biol. Evol.">
        <title>Found and Lost: The Fates of Horizontally Acquired Genes in Arthropod-Symbiotic Spiroplasma.</title>
        <authorList>
            <person name="Lo W.S."/>
            <person name="Gasparich G.E."/>
            <person name="Kuo C.H."/>
        </authorList>
    </citation>
    <scope>NUCLEOTIDE SEQUENCE [LARGE SCALE GENOMIC DNA]</scope>
    <source>
        <strain evidence="16">TDA-040725-5</strain>
    </source>
</reference>
<evidence type="ECO:0000256" key="14">
    <source>
        <dbReference type="SAM" id="Phobius"/>
    </source>
</evidence>
<dbReference type="AlphaFoldDB" id="A0A0H3XH03"/>
<feature type="transmembrane region" description="Helical" evidence="14">
    <location>
        <begin position="49"/>
        <end position="70"/>
    </location>
</feature>
<dbReference type="InterPro" id="IPR004703">
    <property type="entry name" value="PTS_sugar-sp_permease"/>
</dbReference>
<keyword evidence="8 14" id="KW-1133">Transmembrane helix</keyword>
<dbReference type="PANTHER" id="PTHR33843:SF4">
    <property type="entry name" value="ASCORBATE-SPECIFIC PTS SYSTEM EIIC COMPONENT"/>
    <property type="match status" value="1"/>
</dbReference>
<evidence type="ECO:0000256" key="7">
    <source>
        <dbReference type="ARBA" id="ARBA00022692"/>
    </source>
</evidence>
<gene>
    <name evidence="15" type="primary">sgaT</name>
    <name evidence="15" type="ORF">SERIO_v1c02420</name>
</gene>
<organism evidence="15 16">
    <name type="scientific">Spiroplasma eriocheiris</name>
    <dbReference type="NCBI Taxonomy" id="315358"/>
    <lineage>
        <taxon>Bacteria</taxon>
        <taxon>Bacillati</taxon>
        <taxon>Mycoplasmatota</taxon>
        <taxon>Mollicutes</taxon>
        <taxon>Entomoplasmatales</taxon>
        <taxon>Spiroplasmataceae</taxon>
        <taxon>Spiroplasma</taxon>
    </lineage>
</organism>
<accession>A0A0H3XH03</accession>
<comment type="similarity">
    <text evidence="11">Belongs to the UlaA family.</text>
</comment>
<evidence type="ECO:0000256" key="9">
    <source>
        <dbReference type="ARBA" id="ARBA00023136"/>
    </source>
</evidence>
<feature type="transmembrane region" description="Helical" evidence="14">
    <location>
        <begin position="433"/>
        <end position="458"/>
    </location>
</feature>
<evidence type="ECO:0000256" key="4">
    <source>
        <dbReference type="ARBA" id="ARBA00022475"/>
    </source>
</evidence>
<dbReference type="Proteomes" id="UP000035661">
    <property type="component" value="Chromosome"/>
</dbReference>
<keyword evidence="6" id="KW-0598">Phosphotransferase system</keyword>
<dbReference type="PANTHER" id="PTHR33843">
    <property type="entry name" value="ASCORBATE-SPECIFIC PTS SYSTEM EIIC COMPONENT"/>
    <property type="match status" value="1"/>
</dbReference>
<evidence type="ECO:0000256" key="10">
    <source>
        <dbReference type="ARBA" id="ARBA00037387"/>
    </source>
</evidence>
<feature type="transmembrane region" description="Helical" evidence="14">
    <location>
        <begin position="262"/>
        <end position="282"/>
    </location>
</feature>
<dbReference type="STRING" id="315358.SERIO_v1c02420"/>
<feature type="transmembrane region" description="Helical" evidence="14">
    <location>
        <begin position="102"/>
        <end position="135"/>
    </location>
</feature>
<keyword evidence="7 14" id="KW-0812">Transmembrane</keyword>
<sequence>MMLNTDGYSISGGTEFMLFLNSFFGEAALLVGLICLIGQLIQRKSFSDVVVGTFKCIIGFFILEIGSSALKTTLGDFTPVFKNLVTGPDGSSITAQFASNEAIFATIGGIIPSIMTVATGIMVIAILLNIAMAALTRFRYVYLTGHVLYYMSIAFAAAILVGISGALKAEDYVIIIIGGATFLSFYAMMSSAANQRFLRYILGRDSIAVAHTGSLSFTMAGYIGLGFNKLAKGKVKSTENMNVPKTAGFLKEGMITTALSMLIFYILIFCIAYGVRGINAFIGTSAGPSSLNAYAKDPTMSWFALALIDGFKFAAGTQILVFGVKMFVGQLVPAFKGFAEKVVKRGRAGVDVALTWVTAPNATVIGFITSFAGGIVGFALTFVIAKFAPQVTLLGTDNMYHAVSAIPVVLPGIVGHFFIGAGAGVYGNSRGGIWGALVAPFLSGVIITFIPCAFYAANMYAGPDYTIRIGAGWSDTDFIWALIPGAFALINKWVVLIVGIALVIGTVAGDNIRTLIQKKKGTYRPAGAYTEEEMLAKFNIKPKEFKIEV</sequence>
<reference evidence="16" key="2">
    <citation type="submission" date="2015-06" db="EMBL/GenBank/DDBJ databases">
        <title>Complete genome sequence of Spiroplasma eriocheiris TDA-040725-5 (DSM 21848).</title>
        <authorList>
            <person name="Lo W.-S."/>
            <person name="Kuo C.-H."/>
        </authorList>
    </citation>
    <scope>NUCLEOTIDE SEQUENCE [LARGE SCALE GENOMIC DNA]</scope>
    <source>
        <strain evidence="16">TDA-040725-5</strain>
    </source>
</reference>
<name>A0A0H3XH03_9MOLU</name>
<feature type="transmembrane region" description="Helical" evidence="14">
    <location>
        <begin position="172"/>
        <end position="189"/>
    </location>
</feature>
<dbReference type="RefSeq" id="WP_047791100.1">
    <property type="nucleotide sequence ID" value="NZ_CP011856.1"/>
</dbReference>
<dbReference type="EMBL" id="CP011856">
    <property type="protein sequence ID" value="AKM53828.1"/>
    <property type="molecule type" value="Genomic_DNA"/>
</dbReference>
<evidence type="ECO:0000256" key="3">
    <source>
        <dbReference type="ARBA" id="ARBA00022448"/>
    </source>
</evidence>
<feature type="transmembrane region" description="Helical" evidence="14">
    <location>
        <begin position="147"/>
        <end position="166"/>
    </location>
</feature>
<dbReference type="GO" id="GO:0009401">
    <property type="term" value="P:phosphoenolpyruvate-dependent sugar phosphotransferase system"/>
    <property type="evidence" value="ECO:0007669"/>
    <property type="project" value="UniProtKB-KW"/>
</dbReference>
<evidence type="ECO:0000313" key="15">
    <source>
        <dbReference type="EMBL" id="AKM53828.1"/>
    </source>
</evidence>
<keyword evidence="3" id="KW-0813">Transport</keyword>
<comment type="subunit">
    <text evidence="2">Homodimer.</text>
</comment>
<proteinExistence type="inferred from homology"/>
<feature type="transmembrane region" description="Helical" evidence="14">
    <location>
        <begin position="478"/>
        <end position="509"/>
    </location>
</feature>
<feature type="transmembrane region" description="Helical" evidence="14">
    <location>
        <begin position="364"/>
        <end position="385"/>
    </location>
</feature>
<evidence type="ECO:0000256" key="6">
    <source>
        <dbReference type="ARBA" id="ARBA00022683"/>
    </source>
</evidence>
<dbReference type="KEGG" id="seri:SERIO_v1c02420"/>
<dbReference type="InterPro" id="IPR051562">
    <property type="entry name" value="Ascorbate-PTS_EIIC"/>
</dbReference>
<dbReference type="PATRIC" id="fig|743698.3.peg.244"/>
<dbReference type="GO" id="GO:0005886">
    <property type="term" value="C:plasma membrane"/>
    <property type="evidence" value="ECO:0007669"/>
    <property type="project" value="UniProtKB-SubCell"/>
</dbReference>
<feature type="transmembrane region" description="Helical" evidence="14">
    <location>
        <begin position="405"/>
        <end position="426"/>
    </location>
</feature>
<evidence type="ECO:0000256" key="13">
    <source>
        <dbReference type="ARBA" id="ARBA00042859"/>
    </source>
</evidence>
<keyword evidence="16" id="KW-1185">Reference proteome</keyword>
<keyword evidence="5" id="KW-0762">Sugar transport</keyword>
<comment type="subcellular location">
    <subcellularLocation>
        <location evidence="1">Cell membrane</location>
        <topology evidence="1">Multi-pass membrane protein</topology>
    </subcellularLocation>
</comment>
<evidence type="ECO:0000256" key="2">
    <source>
        <dbReference type="ARBA" id="ARBA00011738"/>
    </source>
</evidence>
<evidence type="ECO:0000256" key="5">
    <source>
        <dbReference type="ARBA" id="ARBA00022597"/>
    </source>
</evidence>
<keyword evidence="4" id="KW-1003">Cell membrane</keyword>
<protein>
    <recommendedName>
        <fullName evidence="12">Ascorbate-specific PTS system EIIC component</fullName>
    </recommendedName>
    <alternativeName>
        <fullName evidence="13">Ascorbate-specific permease IIC component UlaA</fullName>
    </alternativeName>
</protein>